<gene>
    <name evidence="2" type="ORF">PV08_03722</name>
</gene>
<protein>
    <submittedName>
        <fullName evidence="2">Uncharacterized protein</fullName>
    </submittedName>
</protein>
<dbReference type="HOGENOM" id="CLU_309042_0_0_1"/>
<evidence type="ECO:0000256" key="1">
    <source>
        <dbReference type="SAM" id="MobiDB-lite"/>
    </source>
</evidence>
<feature type="region of interest" description="Disordered" evidence="1">
    <location>
        <begin position="116"/>
        <end position="197"/>
    </location>
</feature>
<feature type="compositionally biased region" description="Low complexity" evidence="1">
    <location>
        <begin position="140"/>
        <end position="157"/>
    </location>
</feature>
<reference evidence="2 3" key="1">
    <citation type="submission" date="2015-01" db="EMBL/GenBank/DDBJ databases">
        <title>The Genome Sequence of Exophiala spinifera CBS89968.</title>
        <authorList>
            <consortium name="The Broad Institute Genomics Platform"/>
            <person name="Cuomo C."/>
            <person name="de Hoog S."/>
            <person name="Gorbushina A."/>
            <person name="Stielow B."/>
            <person name="Teixiera M."/>
            <person name="Abouelleil A."/>
            <person name="Chapman S.B."/>
            <person name="Priest M."/>
            <person name="Young S.K."/>
            <person name="Wortman J."/>
            <person name="Nusbaum C."/>
            <person name="Birren B."/>
        </authorList>
    </citation>
    <scope>NUCLEOTIDE SEQUENCE [LARGE SCALE GENOMIC DNA]</scope>
    <source>
        <strain evidence="2 3">CBS 89968</strain>
    </source>
</reference>
<dbReference type="AlphaFoldDB" id="A0A0D2A3F8"/>
<feature type="region of interest" description="Disordered" evidence="1">
    <location>
        <begin position="25"/>
        <end position="51"/>
    </location>
</feature>
<dbReference type="STRING" id="91928.A0A0D2A3F8"/>
<dbReference type="EMBL" id="KN847493">
    <property type="protein sequence ID" value="KIW19427.1"/>
    <property type="molecule type" value="Genomic_DNA"/>
</dbReference>
<feature type="compositionally biased region" description="Basic and acidic residues" evidence="1">
    <location>
        <begin position="216"/>
        <end position="234"/>
    </location>
</feature>
<evidence type="ECO:0000313" key="3">
    <source>
        <dbReference type="Proteomes" id="UP000053328"/>
    </source>
</evidence>
<dbReference type="Proteomes" id="UP000053328">
    <property type="component" value="Unassembled WGS sequence"/>
</dbReference>
<sequence length="954" mass="108524">MPSKRERPLFEGVEDPALARRRALGAARVQRLRDRRRAARDAQTRPTQAQLQQGEQIISLAMTDEEEAAVTLSQMGLRVSGLTLAQDAQDAQLQQGATEVDEHQMLYGPYIYTAARNHHPSPSHPTTIAPTSQPSPPSTSCPSSQSQLSQFFSSRPSDNPFSTRAQHTTAPPPVRPSPVRPSFSPLSSARASPFRPSYSPLSSSILENMGAQHRGSEDLLFRDNDINDTDHDDNGFDDQNFGRPDDANENDFDKQSVTQQENNNGRRGDSANKSDEEDPVSNFAFERSALSSDDEDNEPPLSDLQHTVDKLFAFFQGDIGGCTEDQHHERHQQHMANVADDAHHALNNIFRDADSVSVLASADMLTPDQLRRYVLPSPEQLQSTFCGISPQHPRPQYVCLHHEETREQPVQQAFDVDSYLGFRHSLAACREGLWHQPVPQARQNITNDVHLETRVFVAGDDTEQAPRATLAMLRDVPHFLLGRVANAHDITIHILFPHLPQPQDKFISLTQDQLSRWLNQVFYPAVYRQCAAHVTQHLPASFLQAFSNSKARQVEGRKIETASYQAQQSLGYHLQAEYLEPIWADILRTIDTTPGLANFREPQLLFSAKGSKLQFKTNPSRPTLLDAMVHFDSYLDNVFDGDFVDWRRTFIDLATEVCPAASRLASDRLHVDEEAQVLSWKRCCLERIIQQLYGDQTPAKNGRGQRYFDQNMLHEVATMTSVPPKHTRLYGGGIRYLQLYGSVKEVWDAAKCKPFDNDGLEEMALDSQIRQAAHHLAGGHRRDIRVLERAYCASKRRSHRALRDSRHKSFGIRAEFRISWDLFCALMERLRMTPRDELEVTLADRPSYTWAVPTEAYLGFLWRSANKFASLFEIIRARCRQDLVTWEQTKMMAMALRCLRFVLGGHQLSRESALWWSRREREVGNPPRPRIWYGLGFCNTLARYGYCWLEPRID</sequence>
<dbReference type="GeneID" id="27330805"/>
<feature type="region of interest" description="Disordered" evidence="1">
    <location>
        <begin position="216"/>
        <end position="280"/>
    </location>
</feature>
<keyword evidence="3" id="KW-1185">Reference proteome</keyword>
<evidence type="ECO:0000313" key="2">
    <source>
        <dbReference type="EMBL" id="KIW19427.1"/>
    </source>
</evidence>
<dbReference type="OrthoDB" id="4364580at2759"/>
<accession>A0A0D2A3F8</accession>
<feature type="compositionally biased region" description="Pro residues" evidence="1">
    <location>
        <begin position="170"/>
        <end position="179"/>
    </location>
</feature>
<feature type="compositionally biased region" description="Polar residues" evidence="1">
    <location>
        <begin position="159"/>
        <end position="169"/>
    </location>
</feature>
<feature type="compositionally biased region" description="Basic and acidic residues" evidence="1">
    <location>
        <begin position="243"/>
        <end position="254"/>
    </location>
</feature>
<dbReference type="RefSeq" id="XP_016239643.1">
    <property type="nucleotide sequence ID" value="XM_016378073.1"/>
</dbReference>
<organism evidence="2 3">
    <name type="scientific">Exophiala spinifera</name>
    <dbReference type="NCBI Taxonomy" id="91928"/>
    <lineage>
        <taxon>Eukaryota</taxon>
        <taxon>Fungi</taxon>
        <taxon>Dikarya</taxon>
        <taxon>Ascomycota</taxon>
        <taxon>Pezizomycotina</taxon>
        <taxon>Eurotiomycetes</taxon>
        <taxon>Chaetothyriomycetidae</taxon>
        <taxon>Chaetothyriales</taxon>
        <taxon>Herpotrichiellaceae</taxon>
        <taxon>Exophiala</taxon>
    </lineage>
</organism>
<proteinExistence type="predicted"/>
<dbReference type="VEuPathDB" id="FungiDB:PV08_03722"/>
<name>A0A0D2A3F8_9EURO</name>
<feature type="compositionally biased region" description="Basic and acidic residues" evidence="1">
    <location>
        <begin position="264"/>
        <end position="274"/>
    </location>
</feature>